<sequence length="565" mass="65693">MFESQKQRYMHYLISRKSVASQFIQIEISLACLDHETLDLQLPAWRPGRYEMANYAQKIRGFQVKFRGKDIAWNKPTKDLWQFRADEKGTYQIIYEFYANQMDAGGSWSDDVQLYLNFTNCAFEVLQRKMENITIELKIPESFQVATSMPNREGFKFEATDFQNLIDSPLLASENLKHFQYKIAHTTFHLWFQGEIHFDMDGLIAIFLAFTQKQILAFGEFPSEDYHFIFQLLPYPHYHGVEHAMSTVITFGPAESLKEKNNLDKLIGVSSHELYHYWNVCRIRPKELLPFDLSKETYLDTGLVLEGVTTYMGDLMLLKSGYYSLTEYLAILEKQIQREFDGLGWKNQSIVESSLDLWVDGYKPGIPNKKVNIYNRGALITLCLDLMLVSEGSSIEEIMKEMWLNYGKTQLGYTLNDYEELITKKFSAGNNSIQNFFQSFVYGKEDIFNTLEKLLAGIGVKVIQEYNSDFLVHRYGIKFDPSGKIIEVHPESKAYYQVMLGDKILELNGIEFSAEITHEPSEVTLILLRWGRIINVDLKKDPTLYFPNYSLMAPDKVGYQEMWKP</sequence>
<reference evidence="3 4" key="1">
    <citation type="journal article" date="2013" name="Genome Announc.">
        <title>Draft Genome Sequence of the Psychrophilic and Alkaliphilic Rhodonellum psychrophilum Strain GCM71T.</title>
        <authorList>
            <person name="Hauptmann A.L."/>
            <person name="Glaring M.A."/>
            <person name="Hallin P.F."/>
            <person name="Prieme A."/>
            <person name="Stougaard P."/>
        </authorList>
    </citation>
    <scope>NUCLEOTIDE SEQUENCE [LARGE SCALE GENOMIC DNA]</scope>
    <source>
        <strain evidence="3 4">GCM71</strain>
    </source>
</reference>
<dbReference type="AlphaFoldDB" id="U5C4M7"/>
<dbReference type="Gene3D" id="2.60.40.3650">
    <property type="match status" value="1"/>
</dbReference>
<comment type="caution">
    <text evidence="3">The sequence shown here is derived from an EMBL/GenBank/DDBJ whole genome shotgun (WGS) entry which is preliminary data.</text>
</comment>
<organism evidence="3 4">
    <name type="scientific">Rhodonellum psychrophilum GCM71 = DSM 17998</name>
    <dbReference type="NCBI Taxonomy" id="1123057"/>
    <lineage>
        <taxon>Bacteria</taxon>
        <taxon>Pseudomonadati</taxon>
        <taxon>Bacteroidota</taxon>
        <taxon>Cytophagia</taxon>
        <taxon>Cytophagales</taxon>
        <taxon>Cytophagaceae</taxon>
        <taxon>Rhodonellum</taxon>
    </lineage>
</organism>
<protein>
    <recommendedName>
        <fullName evidence="5">PDZ domain-containing protein</fullName>
    </recommendedName>
</protein>
<dbReference type="InterPro" id="IPR040756">
    <property type="entry name" value="Peptidase_M61_N"/>
</dbReference>
<keyword evidence="4" id="KW-1185">Reference proteome</keyword>
<dbReference type="Pfam" id="PF05299">
    <property type="entry name" value="Peptidase_M61"/>
    <property type="match status" value="1"/>
</dbReference>
<evidence type="ECO:0000259" key="1">
    <source>
        <dbReference type="Pfam" id="PF05299"/>
    </source>
</evidence>
<dbReference type="InterPro" id="IPR027268">
    <property type="entry name" value="Peptidase_M4/M1_CTD_sf"/>
</dbReference>
<dbReference type="eggNOG" id="COG3975">
    <property type="taxonomic scope" value="Bacteria"/>
</dbReference>
<evidence type="ECO:0000259" key="2">
    <source>
        <dbReference type="Pfam" id="PF17899"/>
    </source>
</evidence>
<evidence type="ECO:0000313" key="3">
    <source>
        <dbReference type="EMBL" id="ERM84998.1"/>
    </source>
</evidence>
<dbReference type="InterPro" id="IPR024191">
    <property type="entry name" value="Peptidase_M61"/>
</dbReference>
<dbReference type="EMBL" id="AWXR01000001">
    <property type="protein sequence ID" value="ERM84998.1"/>
    <property type="molecule type" value="Genomic_DNA"/>
</dbReference>
<evidence type="ECO:0000313" key="4">
    <source>
        <dbReference type="Proteomes" id="UP000016843"/>
    </source>
</evidence>
<gene>
    <name evidence="3" type="ORF">P872_23350</name>
</gene>
<feature type="domain" description="Peptidase M61 N-terminal" evidence="2">
    <location>
        <begin position="11"/>
        <end position="174"/>
    </location>
</feature>
<name>U5C4M7_9BACT</name>
<dbReference type="PIRSF" id="PIRSF016493">
    <property type="entry name" value="Glycyl_aminpptds"/>
    <property type="match status" value="1"/>
</dbReference>
<evidence type="ECO:0008006" key="5">
    <source>
        <dbReference type="Google" id="ProtNLM"/>
    </source>
</evidence>
<dbReference type="InterPro" id="IPR007963">
    <property type="entry name" value="Peptidase_M61_catalytic"/>
</dbReference>
<dbReference type="Gene3D" id="1.10.390.10">
    <property type="entry name" value="Neutral Protease Domain 2"/>
    <property type="match status" value="1"/>
</dbReference>
<dbReference type="Pfam" id="PF17899">
    <property type="entry name" value="Peptidase_M61_N"/>
    <property type="match status" value="1"/>
</dbReference>
<accession>U5C4M7</accession>
<dbReference type="Proteomes" id="UP000016843">
    <property type="component" value="Unassembled WGS sequence"/>
</dbReference>
<feature type="domain" description="Peptidase M61 catalytic" evidence="1">
    <location>
        <begin position="266"/>
        <end position="380"/>
    </location>
</feature>
<proteinExistence type="predicted"/>